<evidence type="ECO:0000256" key="2">
    <source>
        <dbReference type="ARBA" id="ARBA00024341"/>
    </source>
</evidence>
<dbReference type="PANTHER" id="PTHR32295:SF266">
    <property type="entry name" value="OS01G0716200 PROTEIN"/>
    <property type="match status" value="1"/>
</dbReference>
<dbReference type="InterPro" id="IPR025064">
    <property type="entry name" value="DUF4005"/>
</dbReference>
<feature type="domain" description="DUF4005" evidence="5">
    <location>
        <begin position="508"/>
        <end position="569"/>
    </location>
</feature>
<dbReference type="Proteomes" id="UP001054889">
    <property type="component" value="Unassembled WGS sequence"/>
</dbReference>
<comment type="caution">
    <text evidence="6">The sequence shown here is derived from an EMBL/GenBank/DDBJ whole genome shotgun (WGS) entry which is preliminary data.</text>
</comment>
<dbReference type="GO" id="GO:0005516">
    <property type="term" value="F:calmodulin binding"/>
    <property type="evidence" value="ECO:0007669"/>
    <property type="project" value="UniProtKB-KW"/>
</dbReference>
<evidence type="ECO:0000256" key="3">
    <source>
        <dbReference type="ARBA" id="ARBA00024378"/>
    </source>
</evidence>
<comment type="subunit">
    <text evidence="3">Binds to multiple calmodulin (CaM) in the presence of Ca(2+) and CaM-like proteins.</text>
</comment>
<evidence type="ECO:0000256" key="1">
    <source>
        <dbReference type="ARBA" id="ARBA00022860"/>
    </source>
</evidence>
<feature type="compositionally biased region" description="Polar residues" evidence="4">
    <location>
        <begin position="29"/>
        <end position="50"/>
    </location>
</feature>
<dbReference type="Pfam" id="PF00612">
    <property type="entry name" value="IQ"/>
    <property type="match status" value="2"/>
</dbReference>
<dbReference type="Pfam" id="PF13178">
    <property type="entry name" value="DUF4005"/>
    <property type="match status" value="1"/>
</dbReference>
<feature type="region of interest" description="Disordered" evidence="4">
    <location>
        <begin position="302"/>
        <end position="328"/>
    </location>
</feature>
<feature type="region of interest" description="Disordered" evidence="4">
    <location>
        <begin position="1"/>
        <end position="50"/>
    </location>
</feature>
<feature type="region of interest" description="Disordered" evidence="4">
    <location>
        <begin position="481"/>
        <end position="570"/>
    </location>
</feature>
<dbReference type="AlphaFoldDB" id="A0AAV5E6Q9"/>
<dbReference type="InterPro" id="IPR000048">
    <property type="entry name" value="IQ_motif_EF-hand-BS"/>
</dbReference>
<reference evidence="6" key="2">
    <citation type="submission" date="2021-12" db="EMBL/GenBank/DDBJ databases">
        <title>Resequencing data analysis of finger millet.</title>
        <authorList>
            <person name="Hatakeyama M."/>
            <person name="Aluri S."/>
            <person name="Balachadran M.T."/>
            <person name="Sivarajan S.R."/>
            <person name="Poveda L."/>
            <person name="Shimizu-Inatsugi R."/>
            <person name="Schlapbach R."/>
            <person name="Sreeman S.M."/>
            <person name="Shimizu K.K."/>
        </authorList>
    </citation>
    <scope>NUCLEOTIDE SEQUENCE</scope>
</reference>
<keyword evidence="1" id="KW-0112">Calmodulin-binding</keyword>
<dbReference type="Gene3D" id="1.20.5.190">
    <property type="match status" value="1"/>
</dbReference>
<feature type="compositionally biased region" description="Basic and acidic residues" evidence="4">
    <location>
        <begin position="481"/>
        <end position="490"/>
    </location>
</feature>
<accession>A0AAV5E6Q9</accession>
<dbReference type="PANTHER" id="PTHR32295">
    <property type="entry name" value="IQ-DOMAIN 5-RELATED"/>
    <property type="match status" value="1"/>
</dbReference>
<gene>
    <name evidence="6" type="primary">gb04979</name>
    <name evidence="6" type="ORF">PR202_gb04979</name>
</gene>
<dbReference type="PROSITE" id="PS50096">
    <property type="entry name" value="IQ"/>
    <property type="match status" value="2"/>
</dbReference>
<organism evidence="6 7">
    <name type="scientific">Eleusine coracana subsp. coracana</name>
    <dbReference type="NCBI Taxonomy" id="191504"/>
    <lineage>
        <taxon>Eukaryota</taxon>
        <taxon>Viridiplantae</taxon>
        <taxon>Streptophyta</taxon>
        <taxon>Embryophyta</taxon>
        <taxon>Tracheophyta</taxon>
        <taxon>Spermatophyta</taxon>
        <taxon>Magnoliopsida</taxon>
        <taxon>Liliopsida</taxon>
        <taxon>Poales</taxon>
        <taxon>Poaceae</taxon>
        <taxon>PACMAD clade</taxon>
        <taxon>Chloridoideae</taxon>
        <taxon>Cynodonteae</taxon>
        <taxon>Eleusininae</taxon>
        <taxon>Eleusine</taxon>
    </lineage>
</organism>
<name>A0AAV5E6Q9_ELECO</name>
<dbReference type="EMBL" id="BQKI01000073">
    <property type="protein sequence ID" value="GJN17875.1"/>
    <property type="molecule type" value="Genomic_DNA"/>
</dbReference>
<evidence type="ECO:0000313" key="7">
    <source>
        <dbReference type="Proteomes" id="UP001054889"/>
    </source>
</evidence>
<sequence>MGKSPAKWIKTVLLGKKSSKPGSTKTNESKAANNNGYSTGEEQALSGNSPVISQPVLVNVHKSGAVSADGKDENANLPSDRVGQQGIQNQSIPDTKPLCPGEPGEEEAAVKAQAAFRGYLGSMVVFQARRSFRTLKGIIRLQALIRGHLVRRQAVSTLRTTWLIVKFQALVRGRNVRLSGADMQFSVNFSQNKFGGVKPSEAWKEKLCSNVYIRKLLSSPILPEPLHFRYDKRDSNSVYNWLERWTISHIWKPASQPKRVTDGKPQVRKASYAMETESARLKRNARKGSAITVEGFHTSMAVEPEKLKRNPRKFSALPSDSVPDSELSELEKVKRNLRKATNSMVEASKFSSARADSSKISDSTADVPKVSNHAAEISKTPNLLNGTSDYQDINCEKGLQSTDETSLPLGTQGHSDNGHLLEYSNIDDFNLLPGLKFDLETALDSVSIGDNVGEPTAGATAVEVMPLQNTNNEDNILRKKEEARSKEEHQSNGSFRANKRKSSFPNKTEHMENGTRTTPVQPRLPSYMAATESLKAKLRTQNSPRLDSDSSAEKNSSTRRHSLPSSTNSKFELTHHAHILIGMV</sequence>
<feature type="region of interest" description="Disordered" evidence="4">
    <location>
        <begin position="348"/>
        <end position="373"/>
    </location>
</feature>
<evidence type="ECO:0000256" key="4">
    <source>
        <dbReference type="SAM" id="MobiDB-lite"/>
    </source>
</evidence>
<reference evidence="6" key="1">
    <citation type="journal article" date="2018" name="DNA Res.">
        <title>Multiple hybrid de novo genome assembly of finger millet, an orphan allotetraploid crop.</title>
        <authorList>
            <person name="Hatakeyama M."/>
            <person name="Aluri S."/>
            <person name="Balachadran M.T."/>
            <person name="Sivarajan S.R."/>
            <person name="Patrignani A."/>
            <person name="Gruter S."/>
            <person name="Poveda L."/>
            <person name="Shimizu-Inatsugi R."/>
            <person name="Baeten J."/>
            <person name="Francoijs K.J."/>
            <person name="Nataraja K.N."/>
            <person name="Reddy Y.A.N."/>
            <person name="Phadnis S."/>
            <person name="Ravikumar R.L."/>
            <person name="Schlapbach R."/>
            <person name="Sreeman S.M."/>
            <person name="Shimizu K.K."/>
        </authorList>
    </citation>
    <scope>NUCLEOTIDE SEQUENCE</scope>
</reference>
<feature type="region of interest" description="Disordered" evidence="4">
    <location>
        <begin position="67"/>
        <end position="93"/>
    </location>
</feature>
<protein>
    <recommendedName>
        <fullName evidence="5">DUF4005 domain-containing protein</fullName>
    </recommendedName>
</protein>
<feature type="compositionally biased region" description="Polar residues" evidence="4">
    <location>
        <begin position="348"/>
        <end position="364"/>
    </location>
</feature>
<evidence type="ECO:0000313" key="6">
    <source>
        <dbReference type="EMBL" id="GJN17875.1"/>
    </source>
</evidence>
<comment type="similarity">
    <text evidence="2">Belongs to the IQD family.</text>
</comment>
<evidence type="ECO:0000259" key="5">
    <source>
        <dbReference type="Pfam" id="PF13178"/>
    </source>
</evidence>
<keyword evidence="7" id="KW-1185">Reference proteome</keyword>
<proteinExistence type="inferred from homology"/>